<dbReference type="PIRSF" id="PIRSF006221">
    <property type="entry name" value="Ketosamine-3-kinase"/>
    <property type="match status" value="1"/>
</dbReference>
<dbReference type="Pfam" id="PF03881">
    <property type="entry name" value="Fructosamin_kin"/>
    <property type="match status" value="1"/>
</dbReference>
<protein>
    <submittedName>
        <fullName evidence="3">Fructosamine kinase family protein</fullName>
    </submittedName>
</protein>
<name>A0ABT5U876_9GAMM</name>
<dbReference type="Proteomes" id="UP001528823">
    <property type="component" value="Unassembled WGS sequence"/>
</dbReference>
<reference evidence="3 4" key="1">
    <citation type="submission" date="2022-11" db="EMBL/GenBank/DDBJ databases">
        <title>Spartinivicinus poritis sp. nov., isolated from scleractinian coral Porites lutea.</title>
        <authorList>
            <person name="Zhang G."/>
            <person name="Cai L."/>
            <person name="Wei Q."/>
        </authorList>
    </citation>
    <scope>NUCLEOTIDE SEQUENCE [LARGE SCALE GENOMIC DNA]</scope>
    <source>
        <strain evidence="3 4">A2-2</strain>
    </source>
</reference>
<dbReference type="PANTHER" id="PTHR12149:SF8">
    <property type="entry name" value="PROTEIN-RIBULOSAMINE 3-KINASE"/>
    <property type="match status" value="1"/>
</dbReference>
<evidence type="ECO:0000256" key="2">
    <source>
        <dbReference type="PIRNR" id="PIRNR006221"/>
    </source>
</evidence>
<proteinExistence type="inferred from homology"/>
<dbReference type="EMBL" id="JAPMOU010000011">
    <property type="protein sequence ID" value="MDE1462550.1"/>
    <property type="molecule type" value="Genomic_DNA"/>
</dbReference>
<evidence type="ECO:0000313" key="4">
    <source>
        <dbReference type="Proteomes" id="UP001528823"/>
    </source>
</evidence>
<dbReference type="Gene3D" id="3.90.1200.10">
    <property type="match status" value="1"/>
</dbReference>
<comment type="similarity">
    <text evidence="1 2">Belongs to the fructosamine kinase family.</text>
</comment>
<dbReference type="SUPFAM" id="SSF56112">
    <property type="entry name" value="Protein kinase-like (PK-like)"/>
    <property type="match status" value="1"/>
</dbReference>
<keyword evidence="2" id="KW-0808">Transferase</keyword>
<accession>A0ABT5U876</accession>
<keyword evidence="4" id="KW-1185">Reference proteome</keyword>
<sequence>MPTLNTQLLTTIDKLISCKLNKDFHTITTYPIHGGDINQAFKLEGSKQQLFLKLQSGMPSDWFQQEFNGLTAILATKAINAPEPVIFGEYEDNQFLVLKYLNLITTGDWFQYGEQLAHLHKINNGKQHYGWPDDNFIGHTAQKNSWNNEWANFFAQQRIGYQLEIATSNGYMLAAPNQQIIDVIYNQLAEHQPLASLVHGDLWKGNTGFTETGPVLFDPACYYADREVDLAMTELFERLPDAFYQGYQAVYPLEKGYQQRKSIYNLYHLINHLNLFGRGYLGSVNSTIRQLI</sequence>
<dbReference type="InterPro" id="IPR016477">
    <property type="entry name" value="Fructo-/Ketosamine-3-kinase"/>
</dbReference>
<dbReference type="PANTHER" id="PTHR12149">
    <property type="entry name" value="FRUCTOSAMINE 3 KINASE-RELATED PROTEIN"/>
    <property type="match status" value="1"/>
</dbReference>
<dbReference type="InterPro" id="IPR011009">
    <property type="entry name" value="Kinase-like_dom_sf"/>
</dbReference>
<organism evidence="3 4">
    <name type="scientific">Spartinivicinus poritis</name>
    <dbReference type="NCBI Taxonomy" id="2994640"/>
    <lineage>
        <taxon>Bacteria</taxon>
        <taxon>Pseudomonadati</taxon>
        <taxon>Pseudomonadota</taxon>
        <taxon>Gammaproteobacteria</taxon>
        <taxon>Oceanospirillales</taxon>
        <taxon>Zooshikellaceae</taxon>
        <taxon>Spartinivicinus</taxon>
    </lineage>
</organism>
<evidence type="ECO:0000313" key="3">
    <source>
        <dbReference type="EMBL" id="MDE1462550.1"/>
    </source>
</evidence>
<comment type="caution">
    <text evidence="3">The sequence shown here is derived from an EMBL/GenBank/DDBJ whole genome shotgun (WGS) entry which is preliminary data.</text>
</comment>
<dbReference type="RefSeq" id="WP_274688905.1">
    <property type="nucleotide sequence ID" value="NZ_JAPMOU010000011.1"/>
</dbReference>
<dbReference type="GO" id="GO:0016301">
    <property type="term" value="F:kinase activity"/>
    <property type="evidence" value="ECO:0007669"/>
    <property type="project" value="UniProtKB-KW"/>
</dbReference>
<keyword evidence="2 3" id="KW-0418">Kinase</keyword>
<dbReference type="Gene3D" id="3.30.200.20">
    <property type="entry name" value="Phosphorylase Kinase, domain 1"/>
    <property type="match status" value="1"/>
</dbReference>
<evidence type="ECO:0000256" key="1">
    <source>
        <dbReference type="ARBA" id="ARBA00009460"/>
    </source>
</evidence>
<gene>
    <name evidence="3" type="ORF">ORQ98_11265</name>
</gene>